<name>A0ABV6UL59_9ACTN</name>
<gene>
    <name evidence="2" type="ORF">ACEZDJ_12905</name>
</gene>
<reference evidence="2 3" key="1">
    <citation type="submission" date="2024-09" db="EMBL/GenBank/DDBJ databases">
        <authorList>
            <person name="Lee S.D."/>
        </authorList>
    </citation>
    <scope>NUCLEOTIDE SEQUENCE [LARGE SCALE GENOMIC DNA]</scope>
    <source>
        <strain evidence="2 3">N1-5</strain>
    </source>
</reference>
<keyword evidence="3" id="KW-1185">Reference proteome</keyword>
<sequence>MEPTSGRWRPSGRTLRAAGAGLGLMVALFFTEWLLVSSSACRNAPGWGCLGVVVLWDDATPFVLFLGAWAVLRVLGVRPAWLTALLGTGLSWYLLRYLTAVNSIPWLPGDVSWARFVLPTAAFALAAWFTASLRPWLPRVAAVVALALVVPVNAYAVSQIASSQENSVLSASPVPLLGPRVPGGYHIEGAGTETITGPVFFYRLAPDGQTASTMAELQHEIQVTVAPVQPRFTPPSHCAAVNSTYPVPAPACIAVAPGVWRSGNSQYVSYYVRVGDTVADIQATSPPVSAAVLTAIAQSMSVRHPSYFTGG</sequence>
<keyword evidence="1" id="KW-1133">Transmembrane helix</keyword>
<proteinExistence type="predicted"/>
<evidence type="ECO:0000256" key="1">
    <source>
        <dbReference type="SAM" id="Phobius"/>
    </source>
</evidence>
<evidence type="ECO:0000313" key="2">
    <source>
        <dbReference type="EMBL" id="MFC1402187.1"/>
    </source>
</evidence>
<protein>
    <recommendedName>
        <fullName evidence="4">LysM domain-containing protein</fullName>
    </recommendedName>
</protein>
<feature type="transmembrane region" description="Helical" evidence="1">
    <location>
        <begin position="47"/>
        <end position="72"/>
    </location>
</feature>
<dbReference type="RefSeq" id="WP_157623679.1">
    <property type="nucleotide sequence ID" value="NZ_JBHEZZ010000005.1"/>
</dbReference>
<feature type="transmembrane region" description="Helical" evidence="1">
    <location>
        <begin position="15"/>
        <end position="35"/>
    </location>
</feature>
<dbReference type="Proteomes" id="UP001592528">
    <property type="component" value="Unassembled WGS sequence"/>
</dbReference>
<feature type="transmembrane region" description="Helical" evidence="1">
    <location>
        <begin position="111"/>
        <end position="130"/>
    </location>
</feature>
<keyword evidence="1" id="KW-0472">Membrane</keyword>
<comment type="caution">
    <text evidence="2">The sequence shown here is derived from an EMBL/GenBank/DDBJ whole genome shotgun (WGS) entry which is preliminary data.</text>
</comment>
<evidence type="ECO:0008006" key="4">
    <source>
        <dbReference type="Google" id="ProtNLM"/>
    </source>
</evidence>
<feature type="transmembrane region" description="Helical" evidence="1">
    <location>
        <begin position="136"/>
        <end position="157"/>
    </location>
</feature>
<feature type="transmembrane region" description="Helical" evidence="1">
    <location>
        <begin position="78"/>
        <end position="99"/>
    </location>
</feature>
<accession>A0ABV6UL59</accession>
<keyword evidence="1" id="KW-0812">Transmembrane</keyword>
<evidence type="ECO:0000313" key="3">
    <source>
        <dbReference type="Proteomes" id="UP001592528"/>
    </source>
</evidence>
<organism evidence="2 3">
    <name type="scientific">Streptacidiphilus cavernicola</name>
    <dbReference type="NCBI Taxonomy" id="3342716"/>
    <lineage>
        <taxon>Bacteria</taxon>
        <taxon>Bacillati</taxon>
        <taxon>Actinomycetota</taxon>
        <taxon>Actinomycetes</taxon>
        <taxon>Kitasatosporales</taxon>
        <taxon>Streptomycetaceae</taxon>
        <taxon>Streptacidiphilus</taxon>
    </lineage>
</organism>
<dbReference type="EMBL" id="JBHEZZ010000005">
    <property type="protein sequence ID" value="MFC1402187.1"/>
    <property type="molecule type" value="Genomic_DNA"/>
</dbReference>